<evidence type="ECO:0000313" key="5">
    <source>
        <dbReference type="EMBL" id="KAJ7758816.1"/>
    </source>
</evidence>
<proteinExistence type="predicted"/>
<dbReference type="Pfam" id="PF25426">
    <property type="entry name" value="AAA_lid_BCS1"/>
    <property type="match status" value="1"/>
</dbReference>
<keyword evidence="6" id="KW-1185">Reference proteome</keyword>
<accession>A0AAD7J8Z8</accession>
<evidence type="ECO:0000256" key="1">
    <source>
        <dbReference type="ARBA" id="ARBA00022741"/>
    </source>
</evidence>
<organism evidence="5 6">
    <name type="scientific">Mycena maculata</name>
    <dbReference type="NCBI Taxonomy" id="230809"/>
    <lineage>
        <taxon>Eukaryota</taxon>
        <taxon>Fungi</taxon>
        <taxon>Dikarya</taxon>
        <taxon>Basidiomycota</taxon>
        <taxon>Agaricomycotina</taxon>
        <taxon>Agaricomycetes</taxon>
        <taxon>Agaricomycetidae</taxon>
        <taxon>Agaricales</taxon>
        <taxon>Marasmiineae</taxon>
        <taxon>Mycenaceae</taxon>
        <taxon>Mycena</taxon>
    </lineage>
</organism>
<evidence type="ECO:0000259" key="4">
    <source>
        <dbReference type="Pfam" id="PF25426"/>
    </source>
</evidence>
<feature type="compositionally biased region" description="Gly residues" evidence="3">
    <location>
        <begin position="76"/>
        <end position="85"/>
    </location>
</feature>
<comment type="caution">
    <text evidence="5">The sequence shown here is derived from an EMBL/GenBank/DDBJ whole genome shotgun (WGS) entry which is preliminary data.</text>
</comment>
<gene>
    <name evidence="5" type="ORF">DFH07DRAFT_772389</name>
</gene>
<evidence type="ECO:0000313" key="6">
    <source>
        <dbReference type="Proteomes" id="UP001215280"/>
    </source>
</evidence>
<keyword evidence="2" id="KW-0067">ATP-binding</keyword>
<evidence type="ECO:0000256" key="2">
    <source>
        <dbReference type="ARBA" id="ARBA00022840"/>
    </source>
</evidence>
<reference evidence="5" key="1">
    <citation type="submission" date="2023-03" db="EMBL/GenBank/DDBJ databases">
        <title>Massive genome expansion in bonnet fungi (Mycena s.s.) driven by repeated elements and novel gene families across ecological guilds.</title>
        <authorList>
            <consortium name="Lawrence Berkeley National Laboratory"/>
            <person name="Harder C.B."/>
            <person name="Miyauchi S."/>
            <person name="Viragh M."/>
            <person name="Kuo A."/>
            <person name="Thoen E."/>
            <person name="Andreopoulos B."/>
            <person name="Lu D."/>
            <person name="Skrede I."/>
            <person name="Drula E."/>
            <person name="Henrissat B."/>
            <person name="Morin E."/>
            <person name="Kohler A."/>
            <person name="Barry K."/>
            <person name="LaButti K."/>
            <person name="Morin E."/>
            <person name="Salamov A."/>
            <person name="Lipzen A."/>
            <person name="Mereny Z."/>
            <person name="Hegedus B."/>
            <person name="Baldrian P."/>
            <person name="Stursova M."/>
            <person name="Weitz H."/>
            <person name="Taylor A."/>
            <person name="Grigoriev I.V."/>
            <person name="Nagy L.G."/>
            <person name="Martin F."/>
            <person name="Kauserud H."/>
        </authorList>
    </citation>
    <scope>NUCLEOTIDE SEQUENCE</scope>
    <source>
        <strain evidence="5">CBHHK188m</strain>
    </source>
</reference>
<dbReference type="AlphaFoldDB" id="A0AAD7J8Z8"/>
<name>A0AAD7J8Z8_9AGAR</name>
<dbReference type="InterPro" id="IPR057495">
    <property type="entry name" value="AAA_lid_BCS1"/>
</dbReference>
<keyword evidence="1" id="KW-0547">Nucleotide-binding</keyword>
<dbReference type="EMBL" id="JARJLG010000054">
    <property type="protein sequence ID" value="KAJ7758816.1"/>
    <property type="molecule type" value="Genomic_DNA"/>
</dbReference>
<dbReference type="Proteomes" id="UP001215280">
    <property type="component" value="Unassembled WGS sequence"/>
</dbReference>
<sequence length="149" mass="15551">MEYLLSMTEQARTLFLRFFPEARFPHLTSESVQDTKEAETIPDLAAHFAADIPAGEFSTAELQGFLQGFKTQRGGAQHGRVGGGRAPREARARGAGGGAEAQGEDVGVETAGGWQGCWECTDGTKSCCHASGGYEVVGAVDGAVGGEAQ</sequence>
<protein>
    <recommendedName>
        <fullName evidence="4">Mitochondrial chaperone BCS1-like ATPase lid domain-containing protein</fullName>
    </recommendedName>
</protein>
<evidence type="ECO:0000256" key="3">
    <source>
        <dbReference type="SAM" id="MobiDB-lite"/>
    </source>
</evidence>
<feature type="region of interest" description="Disordered" evidence="3">
    <location>
        <begin position="73"/>
        <end position="106"/>
    </location>
</feature>
<dbReference type="GO" id="GO:0005524">
    <property type="term" value="F:ATP binding"/>
    <property type="evidence" value="ECO:0007669"/>
    <property type="project" value="UniProtKB-KW"/>
</dbReference>
<feature type="domain" description="Mitochondrial chaperone BCS1-like ATPase lid" evidence="4">
    <location>
        <begin position="9"/>
        <end position="75"/>
    </location>
</feature>